<geneLocation type="mitochondrion" evidence="5"/>
<evidence type="ECO:0000313" key="5">
    <source>
        <dbReference type="EMBL" id="KAE9584373.1"/>
    </source>
</evidence>
<evidence type="ECO:0000256" key="3">
    <source>
        <dbReference type="ARBA" id="ARBA00023136"/>
    </source>
</evidence>
<feature type="transmembrane region" description="Helical" evidence="4">
    <location>
        <begin position="6"/>
        <end position="29"/>
    </location>
</feature>
<evidence type="ECO:0000256" key="2">
    <source>
        <dbReference type="ARBA" id="ARBA00022989"/>
    </source>
</evidence>
<name>A0A6A4MSJ3_LUPAL</name>
<dbReference type="PANTHER" id="PTHR31218">
    <property type="entry name" value="WAT1-RELATED PROTEIN"/>
    <property type="match status" value="1"/>
</dbReference>
<evidence type="ECO:0000256" key="4">
    <source>
        <dbReference type="SAM" id="Phobius"/>
    </source>
</evidence>
<dbReference type="Proteomes" id="UP000447434">
    <property type="component" value="Unassembled WGS sequence"/>
</dbReference>
<evidence type="ECO:0000313" key="6">
    <source>
        <dbReference type="Proteomes" id="UP000447434"/>
    </source>
</evidence>
<keyword evidence="5" id="KW-0496">Mitochondrion</keyword>
<protein>
    <recommendedName>
        <fullName evidence="7">WAT1-related protein</fullName>
    </recommendedName>
</protein>
<proteinExistence type="predicted"/>
<dbReference type="InterPro" id="IPR030184">
    <property type="entry name" value="WAT1-related"/>
</dbReference>
<keyword evidence="1 4" id="KW-0812">Transmembrane</keyword>
<dbReference type="OrthoDB" id="1728340at2759"/>
<evidence type="ECO:0008006" key="7">
    <source>
        <dbReference type="Google" id="ProtNLM"/>
    </source>
</evidence>
<keyword evidence="2 4" id="KW-1133">Transmembrane helix</keyword>
<accession>A0A6A4MSJ3</accession>
<organism evidence="5 6">
    <name type="scientific">Lupinus albus</name>
    <name type="common">White lupine</name>
    <name type="synonym">Lupinus termis</name>
    <dbReference type="NCBI Taxonomy" id="3870"/>
    <lineage>
        <taxon>Eukaryota</taxon>
        <taxon>Viridiplantae</taxon>
        <taxon>Streptophyta</taxon>
        <taxon>Embryophyta</taxon>
        <taxon>Tracheophyta</taxon>
        <taxon>Spermatophyta</taxon>
        <taxon>Magnoliopsida</taxon>
        <taxon>eudicotyledons</taxon>
        <taxon>Gunneridae</taxon>
        <taxon>Pentapetalae</taxon>
        <taxon>rosids</taxon>
        <taxon>fabids</taxon>
        <taxon>Fabales</taxon>
        <taxon>Fabaceae</taxon>
        <taxon>Papilionoideae</taxon>
        <taxon>50 kb inversion clade</taxon>
        <taxon>genistoids sensu lato</taxon>
        <taxon>core genistoids</taxon>
        <taxon>Genisteae</taxon>
        <taxon>Lupinus</taxon>
    </lineage>
</organism>
<dbReference type="GO" id="GO:0016020">
    <property type="term" value="C:membrane"/>
    <property type="evidence" value="ECO:0007669"/>
    <property type="project" value="InterPro"/>
</dbReference>
<evidence type="ECO:0000256" key="1">
    <source>
        <dbReference type="ARBA" id="ARBA00022692"/>
    </source>
</evidence>
<reference evidence="6" key="1">
    <citation type="journal article" date="2020" name="Nat. Commun.">
        <title>Genome sequence of the cluster root forming white lupin.</title>
        <authorList>
            <person name="Hufnagel B."/>
            <person name="Marques A."/>
            <person name="Soriano A."/>
            <person name="Marques L."/>
            <person name="Divol F."/>
            <person name="Doumas P."/>
            <person name="Sallet E."/>
            <person name="Mancinotti D."/>
            <person name="Carrere S."/>
            <person name="Marande W."/>
            <person name="Arribat S."/>
            <person name="Keller J."/>
            <person name="Huneau C."/>
            <person name="Blein T."/>
            <person name="Aime D."/>
            <person name="Laguerre M."/>
            <person name="Taylor J."/>
            <person name="Schubert V."/>
            <person name="Nelson M."/>
            <person name="Geu-Flores F."/>
            <person name="Crespi M."/>
            <person name="Gallardo-Guerrero K."/>
            <person name="Delaux P.-M."/>
            <person name="Salse J."/>
            <person name="Berges H."/>
            <person name="Guyot R."/>
            <person name="Gouzy J."/>
            <person name="Peret B."/>
        </authorList>
    </citation>
    <scope>NUCLEOTIDE SEQUENCE [LARGE SCALE GENOMIC DNA]</scope>
    <source>
        <strain evidence="6">cv. Amiga</strain>
    </source>
</reference>
<gene>
    <name evidence="5" type="ORF">Lalb_Chr00c21g0406221</name>
</gene>
<dbReference type="GO" id="GO:0022857">
    <property type="term" value="F:transmembrane transporter activity"/>
    <property type="evidence" value="ECO:0007669"/>
    <property type="project" value="InterPro"/>
</dbReference>
<dbReference type="AlphaFoldDB" id="A0A6A4MSJ3"/>
<keyword evidence="6" id="KW-1185">Reference proteome</keyword>
<comment type="caution">
    <text evidence="5">The sequence shown here is derived from an EMBL/GenBank/DDBJ whole genome shotgun (WGS) entry which is preliminary data.</text>
</comment>
<dbReference type="EMBL" id="WOCE01000046">
    <property type="protein sequence ID" value="KAE9584373.1"/>
    <property type="molecule type" value="Genomic_DNA"/>
</dbReference>
<sequence length="64" mass="7119">MGMKYTSTTFASATINVLPAITFIMALVFRLEKVNLKKIHSLAKVIGTAGYSIRSHGYDFIQRP</sequence>
<keyword evidence="3 4" id="KW-0472">Membrane</keyword>